<evidence type="ECO:0000313" key="2">
    <source>
        <dbReference type="Proteomes" id="UP001597199"/>
    </source>
</evidence>
<dbReference type="Proteomes" id="UP001597199">
    <property type="component" value="Unassembled WGS sequence"/>
</dbReference>
<dbReference type="Gene3D" id="3.30.460.10">
    <property type="entry name" value="Beta Polymerase, domain 2"/>
    <property type="match status" value="1"/>
</dbReference>
<dbReference type="RefSeq" id="WP_204119498.1">
    <property type="nucleotide sequence ID" value="NZ_BOLV01000016.1"/>
</dbReference>
<dbReference type="EMBL" id="JBHTOA010000005">
    <property type="protein sequence ID" value="MFD1397807.1"/>
    <property type="molecule type" value="Genomic_DNA"/>
</dbReference>
<dbReference type="SUPFAM" id="SSF81301">
    <property type="entry name" value="Nucleotidyltransferase"/>
    <property type="match status" value="1"/>
</dbReference>
<organism evidence="1 2">
    <name type="scientific">Lacticaseibacillus suilingensis</name>
    <dbReference type="NCBI Taxonomy" id="2799577"/>
    <lineage>
        <taxon>Bacteria</taxon>
        <taxon>Bacillati</taxon>
        <taxon>Bacillota</taxon>
        <taxon>Bacilli</taxon>
        <taxon>Lactobacillales</taxon>
        <taxon>Lactobacillaceae</taxon>
        <taxon>Lacticaseibacillus</taxon>
    </lineage>
</organism>
<name>A0ABW4BFF7_9LACO</name>
<dbReference type="InterPro" id="IPR043519">
    <property type="entry name" value="NT_sf"/>
</dbReference>
<keyword evidence="2" id="KW-1185">Reference proteome</keyword>
<gene>
    <name evidence="1" type="ORF">ACFQ41_00615</name>
</gene>
<reference evidence="2" key="1">
    <citation type="journal article" date="2019" name="Int. J. Syst. Evol. Microbiol.">
        <title>The Global Catalogue of Microorganisms (GCM) 10K type strain sequencing project: providing services to taxonomists for standard genome sequencing and annotation.</title>
        <authorList>
            <consortium name="The Broad Institute Genomics Platform"/>
            <consortium name="The Broad Institute Genome Sequencing Center for Infectious Disease"/>
            <person name="Wu L."/>
            <person name="Ma J."/>
        </authorList>
    </citation>
    <scope>NUCLEOTIDE SEQUENCE [LARGE SCALE GENOMIC DNA]</scope>
    <source>
        <strain evidence="2">CCM 9110</strain>
    </source>
</reference>
<comment type="caution">
    <text evidence="1">The sequence shown here is derived from an EMBL/GenBank/DDBJ whole genome shotgun (WGS) entry which is preliminary data.</text>
</comment>
<accession>A0ABW4BFF7</accession>
<dbReference type="SUPFAM" id="SSF81631">
    <property type="entry name" value="PAP/OAS1 substrate-binding domain"/>
    <property type="match status" value="1"/>
</dbReference>
<evidence type="ECO:0000313" key="1">
    <source>
        <dbReference type="EMBL" id="MFD1397807.1"/>
    </source>
</evidence>
<dbReference type="Pfam" id="PF04439">
    <property type="entry name" value="Adenyl_transf"/>
    <property type="match status" value="1"/>
</dbReference>
<dbReference type="Gene3D" id="1.20.120.330">
    <property type="entry name" value="Nucleotidyltransferases domain 2"/>
    <property type="match status" value="1"/>
</dbReference>
<sequence length="279" mass="31015">MTDLQTLIALAAKNPNIVAIGTEGSSNNPALQPDAWTDLDVTLFCQDPARENGATWIKALGDPTLVQHLTQQQLFDASAQWESWLTRYPGTRRVDFKLAPASDITAYLAGDHLNGIVWRQGQPVEARATDAGSHFLHVPNQADYDATVNELVWIAGNVVKGLSRRNLLYANEQFNQHLRPQLLLLLADRETLKEHGQFDPGVNGKNLWPRLTSGEKQQLAATYNQATLQATRTSLTQLLTCADQLIEGFAQAGQFVRPDWLDRAEEQLHDWLADDTLLA</sequence>
<proteinExistence type="predicted"/>
<dbReference type="InterPro" id="IPR007530">
    <property type="entry name" value="Aminoglycoside_adenylylTfrase"/>
</dbReference>
<protein>
    <submittedName>
        <fullName evidence="1">Aminoglycoside 6-adenylyltransferase</fullName>
    </submittedName>
</protein>